<comment type="caution">
    <text evidence="2">The sequence shown here is derived from an EMBL/GenBank/DDBJ whole genome shotgun (WGS) entry which is preliminary data.</text>
</comment>
<feature type="region of interest" description="Disordered" evidence="1">
    <location>
        <begin position="1"/>
        <end position="62"/>
    </location>
</feature>
<dbReference type="Proteomes" id="UP000037035">
    <property type="component" value="Unassembled WGS sequence"/>
</dbReference>
<protein>
    <recommendedName>
        <fullName evidence="4">Myb/SANT-like domain-containing protein</fullName>
    </recommendedName>
</protein>
<dbReference type="PANTHER" id="PTHR47072:SF4">
    <property type="entry name" value="MYB_SANT-LIKE DOMAIN-CONTAINING PROTEIN"/>
    <property type="match status" value="1"/>
</dbReference>
<accession>A0A0L6UE01</accession>
<evidence type="ECO:0000313" key="3">
    <source>
        <dbReference type="Proteomes" id="UP000037035"/>
    </source>
</evidence>
<reference evidence="2 3" key="1">
    <citation type="submission" date="2015-08" db="EMBL/GenBank/DDBJ databases">
        <title>Next Generation Sequencing and Analysis of the Genome of Puccinia sorghi L Schw, the Causal Agent of Maize Common Rust.</title>
        <authorList>
            <person name="Rochi L."/>
            <person name="Burguener G."/>
            <person name="Darino M."/>
            <person name="Turjanski A."/>
            <person name="Kreff E."/>
            <person name="Dieguez M.J."/>
            <person name="Sacco F."/>
        </authorList>
    </citation>
    <scope>NUCLEOTIDE SEQUENCE [LARGE SCALE GENOMIC DNA]</scope>
    <source>
        <strain evidence="2 3">RO10H11247</strain>
    </source>
</reference>
<dbReference type="PANTHER" id="PTHR47072">
    <property type="match status" value="1"/>
</dbReference>
<dbReference type="OrthoDB" id="76215at2759"/>
<feature type="compositionally biased region" description="Polar residues" evidence="1">
    <location>
        <begin position="27"/>
        <end position="49"/>
    </location>
</feature>
<evidence type="ECO:0000256" key="1">
    <source>
        <dbReference type="SAM" id="MobiDB-lite"/>
    </source>
</evidence>
<dbReference type="EMBL" id="LAVV01013061">
    <property type="protein sequence ID" value="KNZ46040.1"/>
    <property type="molecule type" value="Genomic_DNA"/>
</dbReference>
<evidence type="ECO:0000313" key="2">
    <source>
        <dbReference type="EMBL" id="KNZ46040.1"/>
    </source>
</evidence>
<sequence length="129" mass="14336">MVVEPNLAHPTTSKNPNRAIASKQPAMASTQTATHSTLATPTSQVTSQKLPDGTDGKTPHKWPTLEKTKLLELIIDQTSAGLETNNGNLKKEGWKAIMNGINQYFNIHLTCYQIFQGLYFDYKFVCNQL</sequence>
<proteinExistence type="predicted"/>
<name>A0A0L6UE01_9BASI</name>
<organism evidence="2 3">
    <name type="scientific">Puccinia sorghi</name>
    <dbReference type="NCBI Taxonomy" id="27349"/>
    <lineage>
        <taxon>Eukaryota</taxon>
        <taxon>Fungi</taxon>
        <taxon>Dikarya</taxon>
        <taxon>Basidiomycota</taxon>
        <taxon>Pucciniomycotina</taxon>
        <taxon>Pucciniomycetes</taxon>
        <taxon>Pucciniales</taxon>
        <taxon>Pucciniaceae</taxon>
        <taxon>Puccinia</taxon>
    </lineage>
</organism>
<keyword evidence="3" id="KW-1185">Reference proteome</keyword>
<feature type="compositionally biased region" description="Basic and acidic residues" evidence="1">
    <location>
        <begin position="52"/>
        <end position="62"/>
    </location>
</feature>
<dbReference type="VEuPathDB" id="FungiDB:VP01_760g8"/>
<gene>
    <name evidence="2" type="ORF">VP01_760g8</name>
</gene>
<dbReference type="AlphaFoldDB" id="A0A0L6UE01"/>
<evidence type="ECO:0008006" key="4">
    <source>
        <dbReference type="Google" id="ProtNLM"/>
    </source>
</evidence>